<name>A0A1I8G0B0_9PLAT</name>
<dbReference type="Proteomes" id="UP000095280">
    <property type="component" value="Unplaced"/>
</dbReference>
<organism evidence="1 2">
    <name type="scientific">Macrostomum lignano</name>
    <dbReference type="NCBI Taxonomy" id="282301"/>
    <lineage>
        <taxon>Eukaryota</taxon>
        <taxon>Metazoa</taxon>
        <taxon>Spiralia</taxon>
        <taxon>Lophotrochozoa</taxon>
        <taxon>Platyhelminthes</taxon>
        <taxon>Rhabditophora</taxon>
        <taxon>Macrostomorpha</taxon>
        <taxon>Macrostomida</taxon>
        <taxon>Macrostomidae</taxon>
        <taxon>Macrostomum</taxon>
    </lineage>
</organism>
<accession>A0A1I8G0B0</accession>
<dbReference type="AlphaFoldDB" id="A0A1I8G0B0"/>
<proteinExistence type="predicted"/>
<sequence length="161" mass="17738">MECSMFCPITLVFLISGSVMVVLGIFTHNWGCENYGSLYSGCNGRWADQNQAGYYASKVMVFIGLACTLLAIVLEMLICCIEACRVSRVFAIIRGIFIILAFVILMSSVLIITHLMGGIYSYLSLAMGTVFILQASSIIFARLTNTIHCGALQEEERPLKK</sequence>
<dbReference type="WBParaSite" id="maker-uti_cns_0000503-snap-gene-0.3-mRNA-1">
    <property type="protein sequence ID" value="maker-uti_cns_0000503-snap-gene-0.3-mRNA-1"/>
    <property type="gene ID" value="maker-uti_cns_0000503-snap-gene-0.3"/>
</dbReference>
<evidence type="ECO:0000313" key="1">
    <source>
        <dbReference type="Proteomes" id="UP000095280"/>
    </source>
</evidence>
<protein>
    <submittedName>
        <fullName evidence="2">Uncharacterized protein</fullName>
    </submittedName>
</protein>
<keyword evidence="1" id="KW-1185">Reference proteome</keyword>
<reference evidence="2" key="1">
    <citation type="submission" date="2016-11" db="UniProtKB">
        <authorList>
            <consortium name="WormBaseParasite"/>
        </authorList>
    </citation>
    <scope>IDENTIFICATION</scope>
</reference>
<evidence type="ECO:0000313" key="2">
    <source>
        <dbReference type="WBParaSite" id="maker-uti_cns_0000503-snap-gene-0.3-mRNA-1"/>
    </source>
</evidence>